<sequence>MKDAERLKYCLNQIERKLNWDKSVFWKEPEFVQLAEIISKASDISISPHTLKRLFGKIKYKAYYNPQRATKNALAKYLGFSDWMGFVDHYNEKIDRENVPPKISFWKSKLFKAGLLLVSGILISFVFMQWFIAADPREGQDETLPFTFDLTDSIGPVPYTVSVNYNIEKFPNDSTYVNFDFTHPLFGPQIIKLDQERSLHNYTYQIPGYYQVTLQDNRHSLSTRNVLATSDDWESYLYYEDKQGLWLDNKIKPSEKSGYLYYNPETLVENGFDVNAVYYTIHRFFREFEIDGDNFEMKVRFKNSKETGGITCYDFVTRLYGKNNLVYLNLMETGCSGYSGIKIGDTEITGDQENLSAFTFNDESWNVLNVVVKNQKVRFSLNGKLIYTGAYQGSNGKIVGIEHVFKGTGMLDYIRLKDFGTQVEFFDDFE</sequence>
<accession>A0A1G7F8R6</accession>
<evidence type="ECO:0000313" key="2">
    <source>
        <dbReference type="EMBL" id="SDE72328.1"/>
    </source>
</evidence>
<keyword evidence="1" id="KW-1133">Transmembrane helix</keyword>
<feature type="transmembrane region" description="Helical" evidence="1">
    <location>
        <begin position="110"/>
        <end position="132"/>
    </location>
</feature>
<reference evidence="2 3" key="1">
    <citation type="submission" date="2016-10" db="EMBL/GenBank/DDBJ databases">
        <authorList>
            <person name="de Groot N.N."/>
        </authorList>
    </citation>
    <scope>NUCLEOTIDE SEQUENCE [LARGE SCALE GENOMIC DNA]</scope>
    <source>
        <strain evidence="2 3">DSM 23421</strain>
    </source>
</reference>
<proteinExistence type="predicted"/>
<name>A0A1G7F8R6_9FLAO</name>
<evidence type="ECO:0000256" key="1">
    <source>
        <dbReference type="SAM" id="Phobius"/>
    </source>
</evidence>
<keyword evidence="1" id="KW-0812">Transmembrane</keyword>
<organism evidence="2 3">
    <name type="scientific">Pricia antarctica</name>
    <dbReference type="NCBI Taxonomy" id="641691"/>
    <lineage>
        <taxon>Bacteria</taxon>
        <taxon>Pseudomonadati</taxon>
        <taxon>Bacteroidota</taxon>
        <taxon>Flavobacteriia</taxon>
        <taxon>Flavobacteriales</taxon>
        <taxon>Flavobacteriaceae</taxon>
        <taxon>Pricia</taxon>
    </lineage>
</organism>
<protein>
    <submittedName>
        <fullName evidence="2">Uncharacterized protein</fullName>
    </submittedName>
</protein>
<dbReference type="OrthoDB" id="639802at2"/>
<dbReference type="AlphaFoldDB" id="A0A1G7F8R6"/>
<keyword evidence="3" id="KW-1185">Reference proteome</keyword>
<evidence type="ECO:0000313" key="3">
    <source>
        <dbReference type="Proteomes" id="UP000199109"/>
    </source>
</evidence>
<dbReference type="RefSeq" id="WP_091869961.1">
    <property type="nucleotide sequence ID" value="NZ_FNAO01000007.1"/>
</dbReference>
<dbReference type="Proteomes" id="UP000199109">
    <property type="component" value="Unassembled WGS sequence"/>
</dbReference>
<gene>
    <name evidence="2" type="ORF">SAMN05421636_1079</name>
</gene>
<keyword evidence="1" id="KW-0472">Membrane</keyword>
<dbReference type="EMBL" id="FNAO01000007">
    <property type="protein sequence ID" value="SDE72328.1"/>
    <property type="molecule type" value="Genomic_DNA"/>
</dbReference>